<evidence type="ECO:0000256" key="1">
    <source>
        <dbReference type="SAM" id="SignalP"/>
    </source>
</evidence>
<dbReference type="AlphaFoldDB" id="A0A0P1FNB1"/>
<dbReference type="EMBL" id="CYSB01000041">
    <property type="protein sequence ID" value="CUH69910.1"/>
    <property type="molecule type" value="Genomic_DNA"/>
</dbReference>
<protein>
    <recommendedName>
        <fullName evidence="5">DUF2125 domain-containing protein</fullName>
    </recommendedName>
</protein>
<feature type="chain" id="PRO_5009792459" description="DUF2125 domain-containing protein" evidence="1">
    <location>
        <begin position="25"/>
        <end position="501"/>
    </location>
</feature>
<dbReference type="Pfam" id="PF09898">
    <property type="entry name" value="DUF2125"/>
    <property type="match status" value="1"/>
</dbReference>
<evidence type="ECO:0008006" key="5">
    <source>
        <dbReference type="Google" id="ProtNLM"/>
    </source>
</evidence>
<dbReference type="EMBL" id="CYSC01000038">
    <property type="protein sequence ID" value="CUH73297.1"/>
    <property type="molecule type" value="Genomic_DNA"/>
</dbReference>
<organism evidence="3">
    <name type="scientific">Thalassovita autumnalis</name>
    <dbReference type="NCBI Taxonomy" id="2072972"/>
    <lineage>
        <taxon>Bacteria</taxon>
        <taxon>Pseudomonadati</taxon>
        <taxon>Pseudomonadota</taxon>
        <taxon>Alphaproteobacteria</taxon>
        <taxon>Rhodobacterales</taxon>
        <taxon>Roseobacteraceae</taxon>
        <taxon>Thalassovita</taxon>
    </lineage>
</organism>
<feature type="signal peptide" evidence="1">
    <location>
        <begin position="1"/>
        <end position="24"/>
    </location>
</feature>
<keyword evidence="4" id="KW-1185">Reference proteome</keyword>
<name>A0A0P1FNB1_9RHOB</name>
<dbReference type="RefSeq" id="WP_058244457.1">
    <property type="nucleotide sequence ID" value="NZ_CYSB01000041.1"/>
</dbReference>
<dbReference type="InterPro" id="IPR018666">
    <property type="entry name" value="DUF2125"/>
</dbReference>
<reference evidence="2 4" key="1">
    <citation type="submission" date="2015-09" db="EMBL/GenBank/DDBJ databases">
        <authorList>
            <person name="Rodrigo-Torres L."/>
            <person name="Arahal D.R."/>
        </authorList>
    </citation>
    <scope>NUCLEOTIDE SEQUENCE [LARGE SCALE GENOMIC DNA]</scope>
    <source>
        <strain evidence="2 4">CECT 5118</strain>
    </source>
</reference>
<proteinExistence type="predicted"/>
<reference evidence="3" key="2">
    <citation type="submission" date="2015-09" db="EMBL/GenBank/DDBJ databases">
        <authorList>
            <consortium name="Swine Surveillance"/>
        </authorList>
    </citation>
    <scope>NUCLEOTIDE SEQUENCE [LARGE SCALE GENOMIC DNA]</scope>
    <source>
        <strain evidence="3">5120</strain>
    </source>
</reference>
<sequence length="501" mass="52885">MKQPLTFCSPVIAALMLGAPVAHADVTPQEVWQSWLSQMEPFGYEVSATETQMGNDLEISDLVMNIAIPEEDATVEVSMPGFTFVDKGDGTVALEMPAIYPIVAKFSGDGEEGQVNINYNTTGLSMVASGEPDAINYAYSAASVEMSVGEIMAEGQTINLGDISVTMVNANGNSLISGTDLMSSDQEFSADQLILNVDVKDPTGSEEGAIINATLSNVTFDSLTAFPMAMDPEDFGKAMAQGLAMDFGLAHNGADIAFDINADGERVSGTQQAASGEFGLAFDAEGFALNQQAFDAAVSMQVPDLPFPVSYELGEASMEISVPLAMADEEQDFKLAVTLADFAVPDMLWSVFDPTAQLPRDPATVSFDVTGTVKILADLFAPEAMMMDEPGELHSVSINDIHVSMVGAELTGAGAFTFDNTDKVSFDGMPRPEGSVELSLTGGNALMDKAVAMGLASEEDVMGARMMMGMFTVPGEGEDSLKSTIEVNAEGHVMANGMRLK</sequence>
<accession>A0A0P1FNB1</accession>
<dbReference type="OrthoDB" id="7791409at2"/>
<evidence type="ECO:0000313" key="2">
    <source>
        <dbReference type="EMBL" id="CUH69910.1"/>
    </source>
</evidence>
<evidence type="ECO:0000313" key="3">
    <source>
        <dbReference type="EMBL" id="CUH73297.1"/>
    </source>
</evidence>
<keyword evidence="1" id="KW-0732">Signal</keyword>
<dbReference type="Proteomes" id="UP000051086">
    <property type="component" value="Unassembled WGS sequence"/>
</dbReference>
<dbReference type="Proteomes" id="UP000051887">
    <property type="component" value="Unassembled WGS sequence"/>
</dbReference>
<gene>
    <name evidence="2" type="ORF">TL5118_03880</name>
    <name evidence="3" type="ORF">TL5120_03104</name>
</gene>
<evidence type="ECO:0000313" key="4">
    <source>
        <dbReference type="Proteomes" id="UP000051086"/>
    </source>
</evidence>